<comment type="caution">
    <text evidence="2">The sequence shown here is derived from an EMBL/GenBank/DDBJ whole genome shotgun (WGS) entry which is preliminary data.</text>
</comment>
<keyword evidence="3" id="KW-1185">Reference proteome</keyword>
<evidence type="ECO:0000313" key="2">
    <source>
        <dbReference type="EMBL" id="PXX66924.1"/>
    </source>
</evidence>
<protein>
    <submittedName>
        <fullName evidence="2">Uncharacterized protein</fullName>
    </submittedName>
</protein>
<proteinExistence type="predicted"/>
<dbReference type="RefSeq" id="WP_040730653.1">
    <property type="nucleotide sequence ID" value="NZ_QJKF01000003.1"/>
</dbReference>
<feature type="region of interest" description="Disordered" evidence="1">
    <location>
        <begin position="104"/>
        <end position="124"/>
    </location>
</feature>
<dbReference type="EMBL" id="QJKF01000003">
    <property type="protein sequence ID" value="PXX66924.1"/>
    <property type="molecule type" value="Genomic_DNA"/>
</dbReference>
<evidence type="ECO:0000313" key="3">
    <source>
        <dbReference type="Proteomes" id="UP000247569"/>
    </source>
</evidence>
<dbReference type="AlphaFoldDB" id="A0A318K4A9"/>
<sequence length="124" mass="14595">MEHEHEEAMRAEFSQYVELWRATDPPEVSQADYNEAHDAIDFIDHLWQTGPHAKHWDYLKDAHQDWTARPQTMTRFLDGIAEDRAAGYFVGVTDIEYRSQCQARDLTAAERARRPERPPQQRGR</sequence>
<reference evidence="2 3" key="1">
    <citation type="submission" date="2018-05" db="EMBL/GenBank/DDBJ databases">
        <title>Genomic Encyclopedia of Type Strains, Phase IV (KMG-IV): sequencing the most valuable type-strain genomes for metagenomic binning, comparative biology and taxonomic classification.</title>
        <authorList>
            <person name="Goeker M."/>
        </authorList>
    </citation>
    <scope>NUCLEOTIDE SEQUENCE [LARGE SCALE GENOMIC DNA]</scope>
    <source>
        <strain evidence="2 3">DSM 44704</strain>
    </source>
</reference>
<feature type="compositionally biased region" description="Basic and acidic residues" evidence="1">
    <location>
        <begin position="107"/>
        <end position="124"/>
    </location>
</feature>
<evidence type="ECO:0000256" key="1">
    <source>
        <dbReference type="SAM" id="MobiDB-lite"/>
    </source>
</evidence>
<dbReference type="OrthoDB" id="4571290at2"/>
<gene>
    <name evidence="2" type="ORF">DFR70_103679</name>
</gene>
<name>A0A318K4A9_9NOCA</name>
<accession>A0A318K4A9</accession>
<dbReference type="Proteomes" id="UP000247569">
    <property type="component" value="Unassembled WGS sequence"/>
</dbReference>
<organism evidence="2 3">
    <name type="scientific">Nocardia tenerifensis</name>
    <dbReference type="NCBI Taxonomy" id="228006"/>
    <lineage>
        <taxon>Bacteria</taxon>
        <taxon>Bacillati</taxon>
        <taxon>Actinomycetota</taxon>
        <taxon>Actinomycetes</taxon>
        <taxon>Mycobacteriales</taxon>
        <taxon>Nocardiaceae</taxon>
        <taxon>Nocardia</taxon>
    </lineage>
</organism>